<dbReference type="EMBL" id="JBFXLQ010000033">
    <property type="protein sequence ID" value="KAL2865269.1"/>
    <property type="molecule type" value="Genomic_DNA"/>
</dbReference>
<sequence>MPHAGGCVALRLQKFPLGWRFFLCVVRKTPPERTKRPSLEYHSFSQPQFSMLITRGISLVNFAVASSALAFQVFVLYPWHNQLDEEFKALKTEHLRVLRQLNLPSAPFKKNDASSGPNPNPRQGQA</sequence>
<evidence type="ECO:0000313" key="2">
    <source>
        <dbReference type="EMBL" id="KAL2865269.1"/>
    </source>
</evidence>
<name>A0ABR4LL38_9EURO</name>
<comment type="caution">
    <text evidence="2">The sequence shown here is derived from an EMBL/GenBank/DDBJ whole genome shotgun (WGS) entry which is preliminary data.</text>
</comment>
<dbReference type="PANTHER" id="PTHR40135">
    <property type="entry name" value="MITOCHONDRIAL PHOSPHATE CARRIER PROTEIN"/>
    <property type="match status" value="1"/>
</dbReference>
<feature type="region of interest" description="Disordered" evidence="1">
    <location>
        <begin position="106"/>
        <end position="126"/>
    </location>
</feature>
<protein>
    <submittedName>
        <fullName evidence="2">Uncharacterized protein</fullName>
    </submittedName>
</protein>
<dbReference type="RefSeq" id="XP_070884248.1">
    <property type="nucleotide sequence ID" value="XM_071033349.1"/>
</dbReference>
<evidence type="ECO:0000313" key="3">
    <source>
        <dbReference type="Proteomes" id="UP001610432"/>
    </source>
</evidence>
<dbReference type="PANTHER" id="PTHR40135:SF1">
    <property type="entry name" value="MITOCHONDRIAL PHOSPHATE CARRIER PROTEIN"/>
    <property type="match status" value="1"/>
</dbReference>
<proteinExistence type="predicted"/>
<organism evidence="2 3">
    <name type="scientific">Aspergillus lucknowensis</name>
    <dbReference type="NCBI Taxonomy" id="176173"/>
    <lineage>
        <taxon>Eukaryota</taxon>
        <taxon>Fungi</taxon>
        <taxon>Dikarya</taxon>
        <taxon>Ascomycota</taxon>
        <taxon>Pezizomycotina</taxon>
        <taxon>Eurotiomycetes</taxon>
        <taxon>Eurotiomycetidae</taxon>
        <taxon>Eurotiales</taxon>
        <taxon>Aspergillaceae</taxon>
        <taxon>Aspergillus</taxon>
        <taxon>Aspergillus subgen. Nidulantes</taxon>
    </lineage>
</organism>
<gene>
    <name evidence="2" type="ORF">BJX67DRAFT_383009</name>
</gene>
<accession>A0ABR4LL38</accession>
<dbReference type="Proteomes" id="UP001610432">
    <property type="component" value="Unassembled WGS sequence"/>
</dbReference>
<evidence type="ECO:0000256" key="1">
    <source>
        <dbReference type="SAM" id="MobiDB-lite"/>
    </source>
</evidence>
<keyword evidence="3" id="KW-1185">Reference proteome</keyword>
<dbReference type="GeneID" id="98148421"/>
<reference evidence="2 3" key="1">
    <citation type="submission" date="2024-07" db="EMBL/GenBank/DDBJ databases">
        <title>Section-level genome sequencing and comparative genomics of Aspergillus sections Usti and Cavernicolus.</title>
        <authorList>
            <consortium name="Lawrence Berkeley National Laboratory"/>
            <person name="Nybo J.L."/>
            <person name="Vesth T.C."/>
            <person name="Theobald S."/>
            <person name="Frisvad J.C."/>
            <person name="Larsen T.O."/>
            <person name="Kjaerboelling I."/>
            <person name="Rothschild-Mancinelli K."/>
            <person name="Lyhne E.K."/>
            <person name="Kogle M.E."/>
            <person name="Barry K."/>
            <person name="Clum A."/>
            <person name="Na H."/>
            <person name="Ledsgaard L."/>
            <person name="Lin J."/>
            <person name="Lipzen A."/>
            <person name="Kuo A."/>
            <person name="Riley R."/>
            <person name="Mondo S."/>
            <person name="Labutti K."/>
            <person name="Haridas S."/>
            <person name="Pangalinan J."/>
            <person name="Salamov A.A."/>
            <person name="Simmons B.A."/>
            <person name="Magnuson J.K."/>
            <person name="Chen J."/>
            <person name="Drula E."/>
            <person name="Henrissat B."/>
            <person name="Wiebenga A."/>
            <person name="Lubbers R.J."/>
            <person name="Gomes A.C."/>
            <person name="Macurrencykelacurrency M.R."/>
            <person name="Stajich J."/>
            <person name="Grigoriev I.V."/>
            <person name="Mortensen U.H."/>
            <person name="De Vries R.P."/>
            <person name="Baker S.E."/>
            <person name="Andersen M.R."/>
        </authorList>
    </citation>
    <scope>NUCLEOTIDE SEQUENCE [LARGE SCALE GENOMIC DNA]</scope>
    <source>
        <strain evidence="2 3">CBS 449.75</strain>
    </source>
</reference>
<feature type="compositionally biased region" description="Polar residues" evidence="1">
    <location>
        <begin position="113"/>
        <end position="126"/>
    </location>
</feature>